<proteinExistence type="predicted"/>
<keyword evidence="2" id="KW-0472">Membrane</keyword>
<feature type="region of interest" description="Disordered" evidence="1">
    <location>
        <begin position="60"/>
        <end position="100"/>
    </location>
</feature>
<sequence length="249" mass="26666">MVDLRTLLDDASLEDGPPADPLDLVLAGRRRVRRRGLARGAAALALVLVVSATALAFRPGATDPARDPEPAAPSSPTPTPEPSETAEVDETLTPPGTQLRLGGIATVPVKHIRTGRIEITVTAVRRGDRADLLALPDLDPRLRSDASSGDFWYVDAEVTHVSGKIGGYYVHPDVEPVVRGGKRANSWVMGPDFSPCPLGSLSRPPATGESVETCFVYRTEPGSEVVGLRWGPFESDYDITQGDPVTWRQ</sequence>
<protein>
    <recommendedName>
        <fullName evidence="5">DUF4352 domain-containing protein</fullName>
    </recommendedName>
</protein>
<keyword evidence="2" id="KW-1133">Transmembrane helix</keyword>
<keyword evidence="4" id="KW-1185">Reference proteome</keyword>
<dbReference type="RefSeq" id="WP_193637501.1">
    <property type="nucleotide sequence ID" value="NZ_JADCSA010000004.1"/>
</dbReference>
<evidence type="ECO:0008006" key="5">
    <source>
        <dbReference type="Google" id="ProtNLM"/>
    </source>
</evidence>
<dbReference type="Proteomes" id="UP000756387">
    <property type="component" value="Unassembled WGS sequence"/>
</dbReference>
<organism evidence="3 4">
    <name type="scientific">Nocardioides malaquae</name>
    <dbReference type="NCBI Taxonomy" id="2773426"/>
    <lineage>
        <taxon>Bacteria</taxon>
        <taxon>Bacillati</taxon>
        <taxon>Actinomycetota</taxon>
        <taxon>Actinomycetes</taxon>
        <taxon>Propionibacteriales</taxon>
        <taxon>Nocardioidaceae</taxon>
        <taxon>Nocardioides</taxon>
    </lineage>
</organism>
<feature type="transmembrane region" description="Helical" evidence="2">
    <location>
        <begin position="37"/>
        <end position="57"/>
    </location>
</feature>
<evidence type="ECO:0000313" key="3">
    <source>
        <dbReference type="EMBL" id="MBE7324174.1"/>
    </source>
</evidence>
<evidence type="ECO:0000256" key="2">
    <source>
        <dbReference type="SAM" id="Phobius"/>
    </source>
</evidence>
<comment type="caution">
    <text evidence="3">The sequence shown here is derived from an EMBL/GenBank/DDBJ whole genome shotgun (WGS) entry which is preliminary data.</text>
</comment>
<evidence type="ECO:0000313" key="4">
    <source>
        <dbReference type="Proteomes" id="UP000756387"/>
    </source>
</evidence>
<dbReference type="EMBL" id="JADCSA010000004">
    <property type="protein sequence ID" value="MBE7324174.1"/>
    <property type="molecule type" value="Genomic_DNA"/>
</dbReference>
<name>A0ABR9RRI9_9ACTN</name>
<gene>
    <name evidence="3" type="ORF">IEQ44_05875</name>
</gene>
<reference evidence="3 4" key="1">
    <citation type="submission" date="2020-10" db="EMBL/GenBank/DDBJ databases">
        <title>Nocardioides sp. isolated from sludge.</title>
        <authorList>
            <person name="Zhang X."/>
        </authorList>
    </citation>
    <scope>NUCLEOTIDE SEQUENCE [LARGE SCALE GENOMIC DNA]</scope>
    <source>
        <strain evidence="3 4">Y6</strain>
    </source>
</reference>
<feature type="compositionally biased region" description="Pro residues" evidence="1">
    <location>
        <begin position="70"/>
        <end position="81"/>
    </location>
</feature>
<evidence type="ECO:0000256" key="1">
    <source>
        <dbReference type="SAM" id="MobiDB-lite"/>
    </source>
</evidence>
<accession>A0ABR9RRI9</accession>
<keyword evidence="2" id="KW-0812">Transmembrane</keyword>